<reference evidence="4" key="1">
    <citation type="submission" date="2019-02" db="EMBL/GenBank/DDBJ databases">
        <title>Draft genome sequence of Planktothrix agardhii NIES-905.</title>
        <authorList>
            <person name="Yamaguchi H."/>
            <person name="Suzuki S."/>
            <person name="Kawachi M."/>
        </authorList>
    </citation>
    <scope>NUCLEOTIDE SEQUENCE [LARGE SCALE GENOMIC DNA]</scope>
    <source>
        <strain evidence="4">CCAP 1459/11A</strain>
    </source>
</reference>
<dbReference type="Proteomes" id="UP000299794">
    <property type="component" value="Unassembled WGS sequence"/>
</dbReference>
<dbReference type="PANTHER" id="PTHR33352:SF3">
    <property type="entry name" value="SLR1612 PROTEIN"/>
    <property type="match status" value="1"/>
</dbReference>
<evidence type="ECO:0000313" key="4">
    <source>
        <dbReference type="Proteomes" id="UP000299794"/>
    </source>
</evidence>
<dbReference type="RefSeq" id="WP_026796397.1">
    <property type="nucleotide sequence ID" value="NZ_BJCD01000065.1"/>
</dbReference>
<protein>
    <recommendedName>
        <fullName evidence="2">Putative restriction endonuclease domain-containing protein</fullName>
    </recommendedName>
</protein>
<comment type="caution">
    <text evidence="3">The sequence shown here is derived from an EMBL/GenBank/DDBJ whole genome shotgun (WGS) entry which is preliminary data.</text>
</comment>
<dbReference type="SUPFAM" id="SSF52980">
    <property type="entry name" value="Restriction endonuclease-like"/>
    <property type="match status" value="1"/>
</dbReference>
<dbReference type="InterPro" id="IPR012296">
    <property type="entry name" value="Nuclease_put_TT1808"/>
</dbReference>
<name>A0A4P5ZQV0_PLAAG</name>
<dbReference type="Pfam" id="PF05685">
    <property type="entry name" value="Uma2"/>
    <property type="match status" value="1"/>
</dbReference>
<evidence type="ECO:0000256" key="1">
    <source>
        <dbReference type="SAM" id="MobiDB-lite"/>
    </source>
</evidence>
<feature type="region of interest" description="Disordered" evidence="1">
    <location>
        <begin position="208"/>
        <end position="230"/>
    </location>
</feature>
<proteinExistence type="predicted"/>
<evidence type="ECO:0000313" key="3">
    <source>
        <dbReference type="EMBL" id="GDZ95732.1"/>
    </source>
</evidence>
<dbReference type="Gene3D" id="3.90.1570.10">
    <property type="entry name" value="tt1808, chain A"/>
    <property type="match status" value="1"/>
</dbReference>
<dbReference type="CDD" id="cd06260">
    <property type="entry name" value="DUF820-like"/>
    <property type="match status" value="1"/>
</dbReference>
<feature type="domain" description="Putative restriction endonuclease" evidence="2">
    <location>
        <begin position="28"/>
        <end position="170"/>
    </location>
</feature>
<evidence type="ECO:0000259" key="2">
    <source>
        <dbReference type="Pfam" id="PF05685"/>
    </source>
</evidence>
<gene>
    <name evidence="3" type="ORF">PA905_41620</name>
</gene>
<sequence length="246" mass="28773">MALTAQQIADLMPDTSQLESDEPEMESSLHYLQLALLASCLDWLWRDREDYFIGANLTIYYSQQQLKNREFRGPDFFVAKNTAKRPRRSWVVWQEDGKYPDIIIELLSDSTAKIDRGEKKNLYQNRFRTPEYFWFSPEDLELAGFRLSGEEYEPILLNESGLLWSHVLGLYLGIYHNQLRYFSAAGELIATPQEAALQSQILAETERQRAETEHQRAETERQRAETEHQRAERLAERLRALGINPD</sequence>
<dbReference type="InterPro" id="IPR008538">
    <property type="entry name" value="Uma2"/>
</dbReference>
<accession>A0A4P5ZQV0</accession>
<dbReference type="AlphaFoldDB" id="A0A4P5ZQV0"/>
<dbReference type="InterPro" id="IPR011335">
    <property type="entry name" value="Restrct_endonuc-II-like"/>
</dbReference>
<organism evidence="3 4">
    <name type="scientific">Planktothrix agardhii CCAP 1459/11A</name>
    <dbReference type="NCBI Taxonomy" id="282420"/>
    <lineage>
        <taxon>Bacteria</taxon>
        <taxon>Bacillati</taxon>
        <taxon>Cyanobacteriota</taxon>
        <taxon>Cyanophyceae</taxon>
        <taxon>Oscillatoriophycideae</taxon>
        <taxon>Oscillatoriales</taxon>
        <taxon>Microcoleaceae</taxon>
        <taxon>Planktothrix</taxon>
    </lineage>
</organism>
<dbReference type="EMBL" id="BJCD01000065">
    <property type="protein sequence ID" value="GDZ95732.1"/>
    <property type="molecule type" value="Genomic_DNA"/>
</dbReference>
<dbReference type="PANTHER" id="PTHR33352">
    <property type="entry name" value="SLR1095 PROTEIN"/>
    <property type="match status" value="1"/>
</dbReference>